<sequence length="201" mass="22827">MAEMSREDANLLDSLEKLELDVNTLFKSKTGHNESNPFVRRKRSKSLSSLTSARKVKTSPCPPAKCPDKKKRILREPILKYPKHFGKPWKIGNHGYLFGGKFSNTKDFKSLIRSYELLCLRDKKSPPTGDAVEKSSFTQSRSINADKCESSVPRCVETCSNQARLNAHPPCDITMDELASYFETFVHIPKKMSSMAEMMYI</sequence>
<dbReference type="PANTHER" id="PTHR31383:SF2">
    <property type="entry name" value="OXIDATIVE STRESS-RESPONSIVE SERINE-RICH PROTEIN 1"/>
    <property type="match status" value="1"/>
</dbReference>
<evidence type="ECO:0000256" key="5">
    <source>
        <dbReference type="SAM" id="MobiDB-lite"/>
    </source>
</evidence>
<dbReference type="OrthoDB" id="10045817at2759"/>
<name>A0A9P0GUS7_PHYSR</name>
<gene>
    <name evidence="6" type="ORF">PHYEVI_LOCUS4096</name>
</gene>
<proteinExistence type="predicted"/>
<evidence type="ECO:0000256" key="2">
    <source>
        <dbReference type="ARBA" id="ARBA00022553"/>
    </source>
</evidence>
<accession>A0A9P0GUS7</accession>
<reference evidence="6" key="1">
    <citation type="submission" date="2022-01" db="EMBL/GenBank/DDBJ databases">
        <authorList>
            <person name="King R."/>
        </authorList>
    </citation>
    <scope>NUCLEOTIDE SEQUENCE</scope>
</reference>
<dbReference type="Proteomes" id="UP001153712">
    <property type="component" value="Chromosome 14"/>
</dbReference>
<organism evidence="6 7">
    <name type="scientific">Phyllotreta striolata</name>
    <name type="common">Striped flea beetle</name>
    <name type="synonym">Crioceris striolata</name>
    <dbReference type="NCBI Taxonomy" id="444603"/>
    <lineage>
        <taxon>Eukaryota</taxon>
        <taxon>Metazoa</taxon>
        <taxon>Ecdysozoa</taxon>
        <taxon>Arthropoda</taxon>
        <taxon>Hexapoda</taxon>
        <taxon>Insecta</taxon>
        <taxon>Pterygota</taxon>
        <taxon>Neoptera</taxon>
        <taxon>Endopterygota</taxon>
        <taxon>Coleoptera</taxon>
        <taxon>Polyphaga</taxon>
        <taxon>Cucujiformia</taxon>
        <taxon>Chrysomeloidea</taxon>
        <taxon>Chrysomelidae</taxon>
        <taxon>Galerucinae</taxon>
        <taxon>Alticini</taxon>
        <taxon>Phyllotreta</taxon>
    </lineage>
</organism>
<keyword evidence="2" id="KW-0597">Phosphoprotein</keyword>
<dbReference type="InterPro" id="IPR008494">
    <property type="entry name" value="DUF776"/>
</dbReference>
<evidence type="ECO:0000256" key="1">
    <source>
        <dbReference type="ARBA" id="ARBA00015005"/>
    </source>
</evidence>
<evidence type="ECO:0000256" key="4">
    <source>
        <dbReference type="ARBA" id="ARBA00031405"/>
    </source>
</evidence>
<dbReference type="GO" id="GO:0070301">
    <property type="term" value="P:cellular response to hydrogen peroxide"/>
    <property type="evidence" value="ECO:0007669"/>
    <property type="project" value="TreeGrafter"/>
</dbReference>
<dbReference type="PANTHER" id="PTHR31383">
    <property type="entry name" value="OXIDATIVE STRESS-RESPONSE SERINE-RICH PROTEIN 1"/>
    <property type="match status" value="1"/>
</dbReference>
<dbReference type="AlphaFoldDB" id="A0A9P0GUS7"/>
<dbReference type="EMBL" id="OU900107">
    <property type="protein sequence ID" value="CAH1165847.1"/>
    <property type="molecule type" value="Genomic_DNA"/>
</dbReference>
<keyword evidence="7" id="KW-1185">Reference proteome</keyword>
<evidence type="ECO:0000313" key="6">
    <source>
        <dbReference type="EMBL" id="CAH1165847.1"/>
    </source>
</evidence>
<evidence type="ECO:0000256" key="3">
    <source>
        <dbReference type="ARBA" id="ARBA00029721"/>
    </source>
</evidence>
<evidence type="ECO:0000313" key="7">
    <source>
        <dbReference type="Proteomes" id="UP001153712"/>
    </source>
</evidence>
<protein>
    <recommendedName>
        <fullName evidence="1">Oxidative stress-responsive serine-rich protein 1</fullName>
    </recommendedName>
    <alternativeName>
        <fullName evidence="4">Oxidative stress-responsive protein 1</fullName>
    </alternativeName>
    <alternativeName>
        <fullName evidence="3">Peroxide-inducible transcript 1 protein</fullName>
    </alternativeName>
</protein>
<feature type="region of interest" description="Disordered" evidence="5">
    <location>
        <begin position="28"/>
        <end position="67"/>
    </location>
</feature>